<dbReference type="PANTHER" id="PTHR46343:SF2">
    <property type="entry name" value="SUSHI_VON WILLEBRAND FACTOR TYPE A_EGF_PENTRAXIN DOMAIN-CONTAINING 1"/>
    <property type="match status" value="1"/>
</dbReference>
<comment type="caution">
    <text evidence="4">The sequence shown here is derived from an EMBL/GenBank/DDBJ whole genome shotgun (WGS) entry which is preliminary data.</text>
</comment>
<reference evidence="4" key="1">
    <citation type="journal article" date="2023" name="Mol. Biol. Evol.">
        <title>Third-Generation Sequencing Reveals the Adaptive Role of the Epigenome in Three Deep-Sea Polychaetes.</title>
        <authorList>
            <person name="Perez M."/>
            <person name="Aroh O."/>
            <person name="Sun Y."/>
            <person name="Lan Y."/>
            <person name="Juniper S.K."/>
            <person name="Young C.R."/>
            <person name="Angers B."/>
            <person name="Qian P.Y."/>
        </authorList>
    </citation>
    <scope>NUCLEOTIDE SEQUENCE</scope>
    <source>
        <strain evidence="4">R07B-5</strain>
    </source>
</reference>
<dbReference type="PROSITE" id="PS50825">
    <property type="entry name" value="HYR"/>
    <property type="match status" value="1"/>
</dbReference>
<evidence type="ECO:0000256" key="1">
    <source>
        <dbReference type="ARBA" id="ARBA00022737"/>
    </source>
</evidence>
<sequence length="106" mass="10988">GGQGKSAPDSTPPTIKCFPPKNTPVIADEGRCDANVSWHDATASDSSGIRSLVQTLPAAASSGSRFTEGVHTVLYVATDNAGLTSTCTFQFEVQGRPVLAVLRALL</sequence>
<keyword evidence="5" id="KW-1185">Reference proteome</keyword>
<dbReference type="InterPro" id="IPR003410">
    <property type="entry name" value="HYR_dom"/>
</dbReference>
<evidence type="ECO:0000313" key="4">
    <source>
        <dbReference type="EMBL" id="KAK2167892.1"/>
    </source>
</evidence>
<dbReference type="PANTHER" id="PTHR46343">
    <property type="entry name" value="HYR DOMAIN-CONTAINING PROTEIN"/>
    <property type="match status" value="1"/>
</dbReference>
<accession>A0AAD9KAT2</accession>
<dbReference type="EMBL" id="JAODUO010001252">
    <property type="protein sequence ID" value="KAK2167892.1"/>
    <property type="molecule type" value="Genomic_DNA"/>
</dbReference>
<protein>
    <recommendedName>
        <fullName evidence="3">HYR domain-containing protein</fullName>
    </recommendedName>
</protein>
<evidence type="ECO:0000256" key="2">
    <source>
        <dbReference type="SAM" id="MobiDB-lite"/>
    </source>
</evidence>
<dbReference type="AlphaFoldDB" id="A0AAD9KAT2"/>
<feature type="domain" description="HYR" evidence="3">
    <location>
        <begin position="8"/>
        <end position="95"/>
    </location>
</feature>
<dbReference type="Proteomes" id="UP001209878">
    <property type="component" value="Unassembled WGS sequence"/>
</dbReference>
<keyword evidence="1" id="KW-0677">Repeat</keyword>
<evidence type="ECO:0000259" key="3">
    <source>
        <dbReference type="PROSITE" id="PS50825"/>
    </source>
</evidence>
<dbReference type="Pfam" id="PF02494">
    <property type="entry name" value="HYR"/>
    <property type="match status" value="1"/>
</dbReference>
<gene>
    <name evidence="4" type="ORF">NP493_1251g00023</name>
</gene>
<dbReference type="InterPro" id="IPR043555">
    <property type="entry name" value="SRPX-like"/>
</dbReference>
<organism evidence="4 5">
    <name type="scientific">Ridgeia piscesae</name>
    <name type="common">Tubeworm</name>
    <dbReference type="NCBI Taxonomy" id="27915"/>
    <lineage>
        <taxon>Eukaryota</taxon>
        <taxon>Metazoa</taxon>
        <taxon>Spiralia</taxon>
        <taxon>Lophotrochozoa</taxon>
        <taxon>Annelida</taxon>
        <taxon>Polychaeta</taxon>
        <taxon>Sedentaria</taxon>
        <taxon>Canalipalpata</taxon>
        <taxon>Sabellida</taxon>
        <taxon>Siboglinidae</taxon>
        <taxon>Ridgeia</taxon>
    </lineage>
</organism>
<evidence type="ECO:0000313" key="5">
    <source>
        <dbReference type="Proteomes" id="UP001209878"/>
    </source>
</evidence>
<proteinExistence type="predicted"/>
<name>A0AAD9KAT2_RIDPI</name>
<feature type="non-terminal residue" evidence="4">
    <location>
        <position position="1"/>
    </location>
</feature>
<feature type="region of interest" description="Disordered" evidence="2">
    <location>
        <begin position="1"/>
        <end position="20"/>
    </location>
</feature>